<evidence type="ECO:0000313" key="3">
    <source>
        <dbReference type="EMBL" id="ETK81337.1"/>
    </source>
</evidence>
<dbReference type="VEuPathDB" id="FungiDB:PPTG_03457"/>
<proteinExistence type="predicted"/>
<sequence length="586" mass="65641">MQKRQRRIFQAAFDKDAMIVESLGDDPELLERFLSIRQTKHAPYNPVSAAIFTAPAATTPLAPPRRAETTSKFAFTPRTEQEFLHDQITSVKHKSKNPNLYVSSLVRSGAVEFKAIPGVCTRLYDIRFESKGLSIMHFAKLSQDERISWLHSGGSNFDNLSATVEFTKASAASSIDDVVAAVRVLLGYSREFCCKALINLTENILRFLDRTLNRVTWDTSELPCVVYWVYDVLEDFRDAVETVDDLTLPRLRCSTDDRLLPVLMFVKFHRQVAEIKQQQYTTKPLPVSSIDPRVHSVLQTQARDNDKNRLGRIPKQVLKRLHTQIDPAPGESRPLCMWYLSNLGCTSGNGSCPSERGHFVPSSSTRCDSGNPTVVEDQPSPTGSIVGEEGTASDIFKITSHSENENNVRVFPQLAIGNSTRNVEFAVGHADRDVSNSERQATLVPMNTSSMTVFPQLTRGQSLGSTVGHADHRYSRFTLSQVTSTSQSNLVSLSLQSAKKVRVALEEELLRFECELSKVHRQTGFKRSPAEMAVPNTIDKIAVESLSKLIRDNNMTLAQPAKFLRGEDLNDERPNKHLIPIAFEWF</sequence>
<name>W2IKJ2_PHYNI</name>
<feature type="coiled-coil region" evidence="1">
    <location>
        <begin position="495"/>
        <end position="522"/>
    </location>
</feature>
<feature type="region of interest" description="Disordered" evidence="2">
    <location>
        <begin position="362"/>
        <end position="388"/>
    </location>
</feature>
<keyword evidence="1" id="KW-0175">Coiled coil</keyword>
<gene>
    <name evidence="3" type="ORF">L915_13165</name>
    <name evidence="4" type="ORF">L916_13054</name>
</gene>
<protein>
    <submittedName>
        <fullName evidence="4">Uncharacterized protein</fullName>
    </submittedName>
</protein>
<evidence type="ECO:0000313" key="4">
    <source>
        <dbReference type="EMBL" id="ETL34759.1"/>
    </source>
</evidence>
<dbReference type="AlphaFoldDB" id="W2IKJ2"/>
<organism evidence="4">
    <name type="scientific">Phytophthora nicotianae</name>
    <name type="common">Potato buckeye rot agent</name>
    <name type="synonym">Phytophthora parasitica</name>
    <dbReference type="NCBI Taxonomy" id="4792"/>
    <lineage>
        <taxon>Eukaryota</taxon>
        <taxon>Sar</taxon>
        <taxon>Stramenopiles</taxon>
        <taxon>Oomycota</taxon>
        <taxon>Peronosporomycetes</taxon>
        <taxon>Peronosporales</taxon>
        <taxon>Peronosporaceae</taxon>
        <taxon>Phytophthora</taxon>
    </lineage>
</organism>
<feature type="compositionally biased region" description="Polar residues" evidence="2">
    <location>
        <begin position="362"/>
        <end position="372"/>
    </location>
</feature>
<evidence type="ECO:0000256" key="1">
    <source>
        <dbReference type="SAM" id="Coils"/>
    </source>
</evidence>
<dbReference type="Proteomes" id="UP000053236">
    <property type="component" value="Unassembled WGS sequence"/>
</dbReference>
<reference evidence="4" key="2">
    <citation type="submission" date="2013-11" db="EMBL/GenBank/DDBJ databases">
        <title>The Genome Sequence of Phytophthora parasitica CJ05E6.</title>
        <authorList>
            <consortium name="The Broad Institute Genomics Platform"/>
            <person name="Russ C."/>
            <person name="Tyler B."/>
            <person name="Panabieres F."/>
            <person name="Shan W."/>
            <person name="Tripathy S."/>
            <person name="Grunwald N."/>
            <person name="Machado M."/>
            <person name="Johnson C.S."/>
            <person name="Arredondo F."/>
            <person name="Hong C."/>
            <person name="Coffey M."/>
            <person name="Young S.K."/>
            <person name="Zeng Q."/>
            <person name="Gargeya S."/>
            <person name="Fitzgerald M."/>
            <person name="Abouelleil A."/>
            <person name="Alvarado L."/>
            <person name="Chapman S.B."/>
            <person name="Gainer-Dewar J."/>
            <person name="Goldberg J."/>
            <person name="Griggs A."/>
            <person name="Gujja S."/>
            <person name="Hansen M."/>
            <person name="Howarth C."/>
            <person name="Imamovic A."/>
            <person name="Ireland A."/>
            <person name="Larimer J."/>
            <person name="McCowan C."/>
            <person name="Murphy C."/>
            <person name="Pearson M."/>
            <person name="Poon T.W."/>
            <person name="Priest M."/>
            <person name="Roberts A."/>
            <person name="Saif S."/>
            <person name="Shea T."/>
            <person name="Sykes S."/>
            <person name="Wortman J."/>
            <person name="Nusbaum C."/>
            <person name="Birren B."/>
        </authorList>
    </citation>
    <scope>NUCLEOTIDE SEQUENCE [LARGE SCALE GENOMIC DNA]</scope>
    <source>
        <strain evidence="4">CJ05E6</strain>
    </source>
</reference>
<reference evidence="3" key="1">
    <citation type="submission" date="2013-11" db="EMBL/GenBank/DDBJ databases">
        <title>The Genome Sequence of Phytophthora parasitica CJ02B3.</title>
        <authorList>
            <consortium name="The Broad Institute Genomics Platform"/>
            <person name="Russ C."/>
            <person name="Tyler B."/>
            <person name="Panabieres F."/>
            <person name="Shan W."/>
            <person name="Tripathy S."/>
            <person name="Grunwald N."/>
            <person name="Machado M."/>
            <person name="Johnson C.S."/>
            <person name="Arredondo F."/>
            <person name="Hong C."/>
            <person name="Coffey M."/>
            <person name="Young S.K."/>
            <person name="Zeng Q."/>
            <person name="Gargeya S."/>
            <person name="Fitzgerald M."/>
            <person name="Abouelleil A."/>
            <person name="Alvarado L."/>
            <person name="Chapman S.B."/>
            <person name="Gainer-Dewar J."/>
            <person name="Goldberg J."/>
            <person name="Griggs A."/>
            <person name="Gujja S."/>
            <person name="Hansen M."/>
            <person name="Howarth C."/>
            <person name="Imamovic A."/>
            <person name="Ireland A."/>
            <person name="Larimer J."/>
            <person name="McCowan C."/>
            <person name="Murphy C."/>
            <person name="Pearson M."/>
            <person name="Poon T.W."/>
            <person name="Priest M."/>
            <person name="Roberts A."/>
            <person name="Saif S."/>
            <person name="Shea T."/>
            <person name="Sykes S."/>
            <person name="Wortman J."/>
            <person name="Nusbaum C."/>
            <person name="Birren B."/>
        </authorList>
    </citation>
    <scope>NUCLEOTIDE SEQUENCE [LARGE SCALE GENOMIC DNA]</scope>
    <source>
        <strain evidence="3">CJ02B3</strain>
    </source>
</reference>
<dbReference type="EMBL" id="KI687514">
    <property type="protein sequence ID" value="ETK81337.1"/>
    <property type="molecule type" value="Genomic_DNA"/>
</dbReference>
<accession>W2IKJ2</accession>
<dbReference type="EMBL" id="KI674241">
    <property type="protein sequence ID" value="ETL34759.1"/>
    <property type="molecule type" value="Genomic_DNA"/>
</dbReference>
<dbReference type="Proteomes" id="UP000053864">
    <property type="component" value="Unassembled WGS sequence"/>
</dbReference>
<evidence type="ECO:0000256" key="2">
    <source>
        <dbReference type="SAM" id="MobiDB-lite"/>
    </source>
</evidence>